<evidence type="ECO:0000313" key="3">
    <source>
        <dbReference type="EMBL" id="TWI93289.1"/>
    </source>
</evidence>
<dbReference type="SMART" id="SM00267">
    <property type="entry name" value="GGDEF"/>
    <property type="match status" value="1"/>
</dbReference>
<feature type="domain" description="PAS" evidence="1">
    <location>
        <begin position="18"/>
        <end position="102"/>
    </location>
</feature>
<dbReference type="InterPro" id="IPR013767">
    <property type="entry name" value="PAS_fold"/>
</dbReference>
<dbReference type="InterPro" id="IPR035965">
    <property type="entry name" value="PAS-like_dom_sf"/>
</dbReference>
<reference evidence="3 4" key="1">
    <citation type="submission" date="2019-07" db="EMBL/GenBank/DDBJ databases">
        <title>Genomic Encyclopedia of Archaeal and Bacterial Type Strains, Phase II (KMG-II): from individual species to whole genera.</title>
        <authorList>
            <person name="Goeker M."/>
        </authorList>
    </citation>
    <scope>NUCLEOTIDE SEQUENCE [LARGE SCALE GENOMIC DNA]</scope>
    <source>
        <strain evidence="3 4">ATCC BAA-252</strain>
    </source>
</reference>
<dbReference type="PANTHER" id="PTHR44757">
    <property type="entry name" value="DIGUANYLATE CYCLASE DGCP"/>
    <property type="match status" value="1"/>
</dbReference>
<gene>
    <name evidence="3" type="ORF">JM93_00844</name>
</gene>
<name>A0A562THX1_9HYPH</name>
<dbReference type="InterPro" id="IPR000160">
    <property type="entry name" value="GGDEF_dom"/>
</dbReference>
<keyword evidence="4" id="KW-1185">Reference proteome</keyword>
<dbReference type="PROSITE" id="PS50112">
    <property type="entry name" value="PAS"/>
    <property type="match status" value="1"/>
</dbReference>
<dbReference type="PANTHER" id="PTHR44757:SF2">
    <property type="entry name" value="BIOFILM ARCHITECTURE MAINTENANCE PROTEIN MBAA"/>
    <property type="match status" value="1"/>
</dbReference>
<dbReference type="Gene3D" id="3.30.450.20">
    <property type="entry name" value="PAS domain"/>
    <property type="match status" value="1"/>
</dbReference>
<dbReference type="SUPFAM" id="SSF55785">
    <property type="entry name" value="PYP-like sensor domain (PAS domain)"/>
    <property type="match status" value="1"/>
</dbReference>
<sequence length="326" mass="34883">MAGNQDDMSGDRLAAAKTDTGFSELLEASPVAALGLSRGLGVAYASGAVAEIFGWQPEDLMDRGLSVLMSGEGSLVMDALKRLDREDGPPVRKRCQLATKNGDLIWTDVTAKTIQTRGGSLLHVGLYLQDASTHVALEKTVTGLRRHDEQTGLENRRGFHESLQREWAVARREKAPVSLILIEIDKYYGLTDINGGTAGADLAARAIADILKSTTRRAADAAARLDDSRFALLLPRTPEAGARTISDYVRQAIADRKVPNLENEDRGGVTTVSIGTATGLYVERAVDAASGLLFKRAEEALDLAREQGGNRIETAVIVLQAGDGSD</sequence>
<evidence type="ECO:0000313" key="4">
    <source>
        <dbReference type="Proteomes" id="UP000320593"/>
    </source>
</evidence>
<dbReference type="InterPro" id="IPR029787">
    <property type="entry name" value="Nucleotide_cyclase"/>
</dbReference>
<dbReference type="Gene3D" id="3.30.70.270">
    <property type="match status" value="1"/>
</dbReference>
<dbReference type="Pfam" id="PF00989">
    <property type="entry name" value="PAS"/>
    <property type="match status" value="1"/>
</dbReference>
<dbReference type="Pfam" id="PF00990">
    <property type="entry name" value="GGDEF"/>
    <property type="match status" value="1"/>
</dbReference>
<comment type="caution">
    <text evidence="3">The sequence shown here is derived from an EMBL/GenBank/DDBJ whole genome shotgun (WGS) entry which is preliminary data.</text>
</comment>
<dbReference type="Proteomes" id="UP000320593">
    <property type="component" value="Unassembled WGS sequence"/>
</dbReference>
<dbReference type="InterPro" id="IPR000014">
    <property type="entry name" value="PAS"/>
</dbReference>
<accession>A0A562THX1</accession>
<dbReference type="RefSeq" id="WP_170230506.1">
    <property type="nucleotide sequence ID" value="NZ_SMLY01000060.1"/>
</dbReference>
<dbReference type="EMBL" id="VLLF01000001">
    <property type="protein sequence ID" value="TWI93289.1"/>
    <property type="molecule type" value="Genomic_DNA"/>
</dbReference>
<protein>
    <submittedName>
        <fullName evidence="3">PAS domain S-box-containing protein/diguanylate cyclase (GGDEF)-like protein</fullName>
    </submittedName>
</protein>
<feature type="domain" description="GGDEF" evidence="2">
    <location>
        <begin position="175"/>
        <end position="317"/>
    </location>
</feature>
<dbReference type="InterPro" id="IPR052155">
    <property type="entry name" value="Biofilm_reg_signaling"/>
</dbReference>
<organism evidence="3 4">
    <name type="scientific">Roseibium hamelinense</name>
    <dbReference type="NCBI Taxonomy" id="150831"/>
    <lineage>
        <taxon>Bacteria</taxon>
        <taxon>Pseudomonadati</taxon>
        <taxon>Pseudomonadota</taxon>
        <taxon>Alphaproteobacteria</taxon>
        <taxon>Hyphomicrobiales</taxon>
        <taxon>Stappiaceae</taxon>
        <taxon>Roseibium</taxon>
    </lineage>
</organism>
<proteinExistence type="predicted"/>
<dbReference type="PROSITE" id="PS50887">
    <property type="entry name" value="GGDEF"/>
    <property type="match status" value="1"/>
</dbReference>
<evidence type="ECO:0000259" key="2">
    <source>
        <dbReference type="PROSITE" id="PS50887"/>
    </source>
</evidence>
<dbReference type="GO" id="GO:0006355">
    <property type="term" value="P:regulation of DNA-templated transcription"/>
    <property type="evidence" value="ECO:0007669"/>
    <property type="project" value="InterPro"/>
</dbReference>
<dbReference type="CDD" id="cd00130">
    <property type="entry name" value="PAS"/>
    <property type="match status" value="1"/>
</dbReference>
<dbReference type="CDD" id="cd01949">
    <property type="entry name" value="GGDEF"/>
    <property type="match status" value="1"/>
</dbReference>
<dbReference type="InterPro" id="IPR043128">
    <property type="entry name" value="Rev_trsase/Diguanyl_cyclase"/>
</dbReference>
<evidence type="ECO:0000259" key="1">
    <source>
        <dbReference type="PROSITE" id="PS50112"/>
    </source>
</evidence>
<dbReference type="AlphaFoldDB" id="A0A562THX1"/>
<dbReference type="NCBIfam" id="TIGR00229">
    <property type="entry name" value="sensory_box"/>
    <property type="match status" value="1"/>
</dbReference>
<dbReference type="SUPFAM" id="SSF55073">
    <property type="entry name" value="Nucleotide cyclase"/>
    <property type="match status" value="1"/>
</dbReference>
<dbReference type="NCBIfam" id="TIGR00254">
    <property type="entry name" value="GGDEF"/>
    <property type="match status" value="1"/>
</dbReference>